<dbReference type="CDD" id="cd03445">
    <property type="entry name" value="Thioesterase_II_repeat2"/>
    <property type="match status" value="1"/>
</dbReference>
<name>A0A4Z0ZE83_9PEZI</name>
<organism evidence="5 6">
    <name type="scientific">Xylaria hypoxylon</name>
    <dbReference type="NCBI Taxonomy" id="37992"/>
    <lineage>
        <taxon>Eukaryota</taxon>
        <taxon>Fungi</taxon>
        <taxon>Dikarya</taxon>
        <taxon>Ascomycota</taxon>
        <taxon>Pezizomycotina</taxon>
        <taxon>Sordariomycetes</taxon>
        <taxon>Xylariomycetidae</taxon>
        <taxon>Xylariales</taxon>
        <taxon>Xylariaceae</taxon>
        <taxon>Xylaria</taxon>
    </lineage>
</organism>
<comment type="caution">
    <text evidence="5">The sequence shown here is derived from an EMBL/GenBank/DDBJ whole genome shotgun (WGS) entry which is preliminary data.</text>
</comment>
<evidence type="ECO:0000313" key="5">
    <source>
        <dbReference type="EMBL" id="TGJ87986.1"/>
    </source>
</evidence>
<dbReference type="InterPro" id="IPR049450">
    <property type="entry name" value="ACOT8-like_C"/>
</dbReference>
<dbReference type="PANTHER" id="PTHR11066">
    <property type="entry name" value="ACYL-COA THIOESTERASE"/>
    <property type="match status" value="1"/>
</dbReference>
<evidence type="ECO:0000259" key="3">
    <source>
        <dbReference type="Pfam" id="PF13622"/>
    </source>
</evidence>
<dbReference type="SUPFAM" id="SSF54637">
    <property type="entry name" value="Thioesterase/thiol ester dehydrase-isomerase"/>
    <property type="match status" value="2"/>
</dbReference>
<feature type="domain" description="Acyl-CoA thioesterase-like C-terminal" evidence="4">
    <location>
        <begin position="172"/>
        <end position="298"/>
    </location>
</feature>
<reference evidence="5 6" key="1">
    <citation type="submission" date="2019-03" db="EMBL/GenBank/DDBJ databases">
        <title>Draft genome sequence of Xylaria hypoxylon DSM 108379, a ubiquitous saprotrophic-parasitic fungi on hardwood.</title>
        <authorList>
            <person name="Buettner E."/>
            <person name="Leonhardt S."/>
            <person name="Gebauer A.M."/>
            <person name="Liers C."/>
            <person name="Hofrichter M."/>
            <person name="Kellner H."/>
        </authorList>
    </citation>
    <scope>NUCLEOTIDE SEQUENCE [LARGE SCALE GENOMIC DNA]</scope>
    <source>
        <strain evidence="5 6">DSM 108379</strain>
    </source>
</reference>
<evidence type="ECO:0000256" key="1">
    <source>
        <dbReference type="ARBA" id="ARBA00006538"/>
    </source>
</evidence>
<dbReference type="Pfam" id="PF20789">
    <property type="entry name" value="4HBT_3C"/>
    <property type="match status" value="1"/>
</dbReference>
<evidence type="ECO:0008006" key="7">
    <source>
        <dbReference type="Google" id="ProtNLM"/>
    </source>
</evidence>
<dbReference type="Pfam" id="PF13622">
    <property type="entry name" value="4HBT_3"/>
    <property type="match status" value="1"/>
</dbReference>
<dbReference type="Gene3D" id="2.40.160.210">
    <property type="entry name" value="Acyl-CoA thioesterase, double hotdog domain"/>
    <property type="match status" value="1"/>
</dbReference>
<evidence type="ECO:0000313" key="6">
    <source>
        <dbReference type="Proteomes" id="UP000297716"/>
    </source>
</evidence>
<dbReference type="InterPro" id="IPR003703">
    <property type="entry name" value="Acyl_CoA_thio"/>
</dbReference>
<dbReference type="STRING" id="37992.A0A4Z0ZE83"/>
<dbReference type="AlphaFoldDB" id="A0A4Z0ZE83"/>
<keyword evidence="6" id="KW-1185">Reference proteome</keyword>
<dbReference type="EMBL" id="SKBN01000007">
    <property type="protein sequence ID" value="TGJ87986.1"/>
    <property type="molecule type" value="Genomic_DNA"/>
</dbReference>
<dbReference type="InterPro" id="IPR042171">
    <property type="entry name" value="Acyl-CoA_hotdog"/>
</dbReference>
<sequence>MASPKARIEPHVAVIPAPELGPDVYTNANPLTLHDGPRPVFGGFLISQALSAACATVPHTFQPYSSQSSFLAPAKGDEKITYRVQRTREGRNFLTRVVHATQGVDCVHVAVISFQSAACSTGVNALEYGTPKPELDQPPEDINPDAIQALQSSMLDRSASVMQQSAEDRPLDWRPHSIEMSDHPTQLRVRGYVRSPTPLSTSDSSTHLAAFAYASDEFFFGPALAANPAAVGKGFRNVTMGASLTHNVSFHDRNAKIDQWVVLERETTWGSAGRVMVQQKFWNLQGKMILSGSQEALIRLKGANI</sequence>
<gene>
    <name evidence="5" type="ORF">E0Z10_g780</name>
</gene>
<dbReference type="Proteomes" id="UP000297716">
    <property type="component" value="Unassembled WGS sequence"/>
</dbReference>
<dbReference type="GO" id="GO:0047617">
    <property type="term" value="F:fatty acyl-CoA hydrolase activity"/>
    <property type="evidence" value="ECO:0007669"/>
    <property type="project" value="InterPro"/>
</dbReference>
<comment type="similarity">
    <text evidence="1">Belongs to the C/M/P thioester hydrolase family.</text>
</comment>
<dbReference type="InterPro" id="IPR049449">
    <property type="entry name" value="TesB_ACOT8-like_N"/>
</dbReference>
<accession>A0A4Z0ZE83</accession>
<dbReference type="GO" id="GO:0006637">
    <property type="term" value="P:acyl-CoA metabolic process"/>
    <property type="evidence" value="ECO:0007669"/>
    <property type="project" value="InterPro"/>
</dbReference>
<dbReference type="PANTHER" id="PTHR11066:SF34">
    <property type="entry name" value="ACYL-COENZYME A THIOESTERASE 8"/>
    <property type="match status" value="1"/>
</dbReference>
<dbReference type="InterPro" id="IPR029069">
    <property type="entry name" value="HotDog_dom_sf"/>
</dbReference>
<feature type="domain" description="Acyl-CoA thioesterase-like N-terminal HotDog" evidence="3">
    <location>
        <begin position="40"/>
        <end position="115"/>
    </location>
</feature>
<proteinExistence type="inferred from homology"/>
<dbReference type="CDD" id="cd03444">
    <property type="entry name" value="Thioesterase_II_repeat1"/>
    <property type="match status" value="1"/>
</dbReference>
<dbReference type="OrthoDB" id="68328at2759"/>
<evidence type="ECO:0000259" key="4">
    <source>
        <dbReference type="Pfam" id="PF20789"/>
    </source>
</evidence>
<dbReference type="GO" id="GO:0005782">
    <property type="term" value="C:peroxisomal matrix"/>
    <property type="evidence" value="ECO:0007669"/>
    <property type="project" value="UniProtKB-SubCell"/>
</dbReference>
<dbReference type="GO" id="GO:0009062">
    <property type="term" value="P:fatty acid catabolic process"/>
    <property type="evidence" value="ECO:0007669"/>
    <property type="project" value="TreeGrafter"/>
</dbReference>
<protein>
    <recommendedName>
        <fullName evidence="7">Acyl-CoA thioesterase II domain-containing protein</fullName>
    </recommendedName>
</protein>
<keyword evidence="2" id="KW-0378">Hydrolase</keyword>
<evidence type="ECO:0000256" key="2">
    <source>
        <dbReference type="ARBA" id="ARBA00022801"/>
    </source>
</evidence>